<evidence type="ECO:0000313" key="1">
    <source>
        <dbReference type="EMBL" id="VTN14010.1"/>
    </source>
</evidence>
<dbReference type="Pfam" id="PF01795">
    <property type="entry name" value="Methyltransf_5"/>
    <property type="match status" value="1"/>
</dbReference>
<dbReference type="Gene3D" id="3.40.50.150">
    <property type="entry name" value="Vaccinia Virus protein VP39"/>
    <property type="match status" value="1"/>
</dbReference>
<keyword evidence="1" id="KW-0489">Methyltransferase</keyword>
<dbReference type="InterPro" id="IPR002903">
    <property type="entry name" value="RsmH"/>
</dbReference>
<dbReference type="SUPFAM" id="SSF53335">
    <property type="entry name" value="S-adenosyl-L-methionine-dependent methyltransferases"/>
    <property type="match status" value="1"/>
</dbReference>
<dbReference type="GO" id="GO:0008168">
    <property type="term" value="F:methyltransferase activity"/>
    <property type="evidence" value="ECO:0007669"/>
    <property type="project" value="UniProtKB-KW"/>
</dbReference>
<protein>
    <submittedName>
        <fullName evidence="1">Ribosomal RNA small subunit methyltransferase H</fullName>
        <ecNumber evidence="1">2.1.1.199</ecNumber>
    </submittedName>
</protein>
<organism evidence="1 2">
    <name type="scientific">Raoultella terrigena</name>
    <name type="common">Klebsiella terrigena</name>
    <dbReference type="NCBI Taxonomy" id="577"/>
    <lineage>
        <taxon>Bacteria</taxon>
        <taxon>Pseudomonadati</taxon>
        <taxon>Pseudomonadota</taxon>
        <taxon>Gammaproteobacteria</taxon>
        <taxon>Enterobacterales</taxon>
        <taxon>Enterobacteriaceae</taxon>
        <taxon>Klebsiella/Raoultella group</taxon>
        <taxon>Raoultella</taxon>
    </lineage>
</organism>
<name>A0A4U9D667_RAOTE</name>
<proteinExistence type="predicted"/>
<evidence type="ECO:0000313" key="2">
    <source>
        <dbReference type="Proteomes" id="UP000339249"/>
    </source>
</evidence>
<dbReference type="GO" id="GO:0032259">
    <property type="term" value="P:methylation"/>
    <property type="evidence" value="ECO:0007669"/>
    <property type="project" value="UniProtKB-KW"/>
</dbReference>
<reference evidence="1 2" key="1">
    <citation type="submission" date="2019-04" db="EMBL/GenBank/DDBJ databases">
        <authorList>
            <consortium name="Pathogen Informatics"/>
        </authorList>
    </citation>
    <scope>NUCLEOTIDE SEQUENCE [LARGE SCALE GENOMIC DNA]</scope>
    <source>
        <strain evidence="1 2">NCTC9185</strain>
    </source>
</reference>
<keyword evidence="1" id="KW-0808">Transferase</keyword>
<sequence>MMENFKHTSVLLDEAVNGLNIRPDGIYIDGTFGRGGHSRLILSSWERKVVCWQSIAIRRQSLWRRPLMTPVFPSYTDLFLRLQIMLVSAN</sequence>
<dbReference type="Proteomes" id="UP000339249">
    <property type="component" value="Unassembled WGS sequence"/>
</dbReference>
<accession>A0A4U9D667</accession>
<dbReference type="AlphaFoldDB" id="A0A4U9D667"/>
<gene>
    <name evidence="1" type="primary">rsmH_1</name>
    <name evidence="1" type="ORF">NCTC9185_06060</name>
</gene>
<dbReference type="EC" id="2.1.1.199" evidence="1"/>
<dbReference type="InterPro" id="IPR029063">
    <property type="entry name" value="SAM-dependent_MTases_sf"/>
</dbReference>
<dbReference type="EMBL" id="CABDVU010000001">
    <property type="protein sequence ID" value="VTN14010.1"/>
    <property type="molecule type" value="Genomic_DNA"/>
</dbReference>